<evidence type="ECO:0000313" key="9">
    <source>
        <dbReference type="Proteomes" id="UP000248863"/>
    </source>
</evidence>
<keyword evidence="5 7" id="KW-0472">Membrane</keyword>
<feature type="transmembrane region" description="Helical" evidence="7">
    <location>
        <begin position="379"/>
        <end position="400"/>
    </location>
</feature>
<dbReference type="InterPro" id="IPR036259">
    <property type="entry name" value="MFS_trans_sf"/>
</dbReference>
<feature type="transmembrane region" description="Helical" evidence="7">
    <location>
        <begin position="345"/>
        <end position="367"/>
    </location>
</feature>
<feature type="transmembrane region" description="Helical" evidence="7">
    <location>
        <begin position="412"/>
        <end position="434"/>
    </location>
</feature>
<evidence type="ECO:0000256" key="1">
    <source>
        <dbReference type="ARBA" id="ARBA00004141"/>
    </source>
</evidence>
<feature type="transmembrane region" description="Helical" evidence="7">
    <location>
        <begin position="152"/>
        <end position="175"/>
    </location>
</feature>
<dbReference type="SUPFAM" id="SSF103473">
    <property type="entry name" value="MFS general substrate transporter"/>
    <property type="match status" value="1"/>
</dbReference>
<dbReference type="PANTHER" id="PTHR23538">
    <property type="entry name" value="44.5 KD BACTERIOCHLOROPHYLL SYNTHASE SUBUNIT"/>
    <property type="match status" value="1"/>
</dbReference>
<feature type="transmembrane region" description="Helical" evidence="7">
    <location>
        <begin position="181"/>
        <end position="203"/>
    </location>
</feature>
<name>A0A327KFK6_9BRAD</name>
<comment type="caution">
    <text evidence="8">The sequence shown here is derived from an EMBL/GenBank/DDBJ whole genome shotgun (WGS) entry which is preliminary data.</text>
</comment>
<dbReference type="CDD" id="cd06176">
    <property type="entry name" value="MFS_BCD_PucC-like"/>
    <property type="match status" value="1"/>
</dbReference>
<dbReference type="PIRSF" id="PIRSF016565">
    <property type="entry name" value="PucC"/>
    <property type="match status" value="1"/>
</dbReference>
<dbReference type="GO" id="GO:0016020">
    <property type="term" value="C:membrane"/>
    <property type="evidence" value="ECO:0007669"/>
    <property type="project" value="UniProtKB-SubCell"/>
</dbReference>
<evidence type="ECO:0000256" key="6">
    <source>
        <dbReference type="SAM" id="MobiDB-lite"/>
    </source>
</evidence>
<feature type="transmembrane region" description="Helical" evidence="7">
    <location>
        <begin position="113"/>
        <end position="140"/>
    </location>
</feature>
<evidence type="ECO:0000256" key="5">
    <source>
        <dbReference type="ARBA" id="ARBA00023136"/>
    </source>
</evidence>
<evidence type="ECO:0000256" key="3">
    <source>
        <dbReference type="ARBA" id="ARBA00022692"/>
    </source>
</evidence>
<dbReference type="Proteomes" id="UP000248863">
    <property type="component" value="Unassembled WGS sequence"/>
</dbReference>
<evidence type="ECO:0000256" key="2">
    <source>
        <dbReference type="ARBA" id="ARBA00008412"/>
    </source>
</evidence>
<protein>
    <submittedName>
        <fullName evidence="8">MFS transporter</fullName>
    </submittedName>
</protein>
<sequence>MSPTAHLASGARPLGIVGIIRLGLVQTALGAIVVLTTSTLNRVMVVEFALPAMLPGALVAIHYAVQVLRPRWGHGSDSGGRATPWIIGGMATLALSGAAAAMGTALLGTSVALGVAIAALAFVGIGIGVGAAGTSLLVLLAKRVDPDRRAAAATIVWVMMIVGFIVTAGGAGHLLDPFSPARLVTVATSVSAIAIVVSVLAVWGVEGDPRAMAAPVAAGRGEETRKVPFREALAQVWAEPEARRFAVFVLISMLAYSAQDLILEPFAGTVFGFTPGDSTKLSGVQHSGVLIGMVTVGIAGTGRFGRALASMRAWCIGGCIASAIALASLALGAFVGPGWPLRACVFMLGVTNGAYAVAAIGSMMGLASEGREHREGVRMGLWGAAQAISFGVGGFAGTLASDVARALLGSPVSAYATVFALEAVLFLVSAVLAARVHPGRVSERTVALTEGETDADDPLYAPAKAGR</sequence>
<evidence type="ECO:0000313" key="8">
    <source>
        <dbReference type="EMBL" id="RAI34018.1"/>
    </source>
</evidence>
<feature type="transmembrane region" description="Helical" evidence="7">
    <location>
        <begin position="48"/>
        <end position="65"/>
    </location>
</feature>
<dbReference type="OrthoDB" id="5800821at2"/>
<dbReference type="Gene3D" id="1.20.1250.20">
    <property type="entry name" value="MFS general substrate transporter like domains"/>
    <property type="match status" value="2"/>
</dbReference>
<gene>
    <name evidence="8" type="ORF">CH338_21590</name>
</gene>
<feature type="transmembrane region" description="Helical" evidence="7">
    <location>
        <begin position="283"/>
        <end position="301"/>
    </location>
</feature>
<keyword evidence="3 7" id="KW-0812">Transmembrane</keyword>
<keyword evidence="4 7" id="KW-1133">Transmembrane helix</keyword>
<dbReference type="AlphaFoldDB" id="A0A327KFK6"/>
<comment type="similarity">
    <text evidence="2">Belongs to the PucC family.</text>
</comment>
<proteinExistence type="inferred from homology"/>
<dbReference type="EMBL" id="NPEU01000328">
    <property type="protein sequence ID" value="RAI34018.1"/>
    <property type="molecule type" value="Genomic_DNA"/>
</dbReference>
<feature type="transmembrane region" description="Helical" evidence="7">
    <location>
        <begin position="85"/>
        <end position="107"/>
    </location>
</feature>
<evidence type="ECO:0000256" key="7">
    <source>
        <dbReference type="SAM" id="Phobius"/>
    </source>
</evidence>
<dbReference type="InterPro" id="IPR026036">
    <property type="entry name" value="PucC"/>
</dbReference>
<dbReference type="RefSeq" id="WP_111359171.1">
    <property type="nucleotide sequence ID" value="NZ_NHSK01000076.1"/>
</dbReference>
<evidence type="ECO:0000256" key="4">
    <source>
        <dbReference type="ARBA" id="ARBA00022989"/>
    </source>
</evidence>
<feature type="transmembrane region" description="Helical" evidence="7">
    <location>
        <begin position="12"/>
        <end position="36"/>
    </location>
</feature>
<accession>A0A327KFK6</accession>
<feature type="transmembrane region" description="Helical" evidence="7">
    <location>
        <begin position="313"/>
        <end position="339"/>
    </location>
</feature>
<feature type="region of interest" description="Disordered" evidence="6">
    <location>
        <begin position="448"/>
        <end position="467"/>
    </location>
</feature>
<dbReference type="Pfam" id="PF03209">
    <property type="entry name" value="PUCC"/>
    <property type="match status" value="1"/>
</dbReference>
<feature type="transmembrane region" description="Helical" evidence="7">
    <location>
        <begin position="245"/>
        <end position="263"/>
    </location>
</feature>
<dbReference type="PANTHER" id="PTHR23538:SF1">
    <property type="entry name" value="44.5 KD BACTERIOCHLOROPHYLL SYNTHASE SUBUNIT"/>
    <property type="match status" value="1"/>
</dbReference>
<organism evidence="8 9">
    <name type="scientific">Rhodoplanes elegans</name>
    <dbReference type="NCBI Taxonomy" id="29408"/>
    <lineage>
        <taxon>Bacteria</taxon>
        <taxon>Pseudomonadati</taxon>
        <taxon>Pseudomonadota</taxon>
        <taxon>Alphaproteobacteria</taxon>
        <taxon>Hyphomicrobiales</taxon>
        <taxon>Nitrobacteraceae</taxon>
        <taxon>Rhodoplanes</taxon>
    </lineage>
</organism>
<dbReference type="InterPro" id="IPR004896">
    <property type="entry name" value="PucC-rel"/>
</dbReference>
<keyword evidence="9" id="KW-1185">Reference proteome</keyword>
<reference evidence="8 9" key="1">
    <citation type="submission" date="2017-07" db="EMBL/GenBank/DDBJ databases">
        <title>Draft Genome Sequences of Select Purple Nonsulfur Bacteria.</title>
        <authorList>
            <person name="Lasarre B."/>
            <person name="Mckinlay J.B."/>
        </authorList>
    </citation>
    <scope>NUCLEOTIDE SEQUENCE [LARGE SCALE GENOMIC DNA]</scope>
    <source>
        <strain evidence="8 9">DSM 11907</strain>
    </source>
</reference>
<comment type="subcellular location">
    <subcellularLocation>
        <location evidence="1">Membrane</location>
        <topology evidence="1">Multi-pass membrane protein</topology>
    </subcellularLocation>
</comment>